<evidence type="ECO:0000313" key="3">
    <source>
        <dbReference type="Proteomes" id="UP000031876"/>
    </source>
</evidence>
<gene>
    <name evidence="1" type="ORF">BF38_5695</name>
    <name evidence="2" type="ORF">FOC89_02385</name>
</gene>
<organism evidence="2 4">
    <name type="scientific">Bacillus thuringiensis</name>
    <dbReference type="NCBI Taxonomy" id="1428"/>
    <lineage>
        <taxon>Bacteria</taxon>
        <taxon>Bacillati</taxon>
        <taxon>Bacillota</taxon>
        <taxon>Bacilli</taxon>
        <taxon>Bacillales</taxon>
        <taxon>Bacillaceae</taxon>
        <taxon>Bacillus</taxon>
        <taxon>Bacillus cereus group</taxon>
    </lineage>
</organism>
<geneLocation type="plasmid" evidence="1 3">
    <name>2</name>
</geneLocation>
<dbReference type="RefSeq" id="WP_153578735.1">
    <property type="nucleotide sequence ID" value="NZ_CP009334.1"/>
</dbReference>
<dbReference type="EMBL" id="CP053979">
    <property type="protein sequence ID" value="QKH22848.1"/>
    <property type="molecule type" value="Genomic_DNA"/>
</dbReference>
<evidence type="ECO:0000313" key="1">
    <source>
        <dbReference type="EMBL" id="AJG73891.1"/>
    </source>
</evidence>
<dbReference type="AlphaFoldDB" id="A0A0B5NIU1"/>
<geneLocation type="plasmid" evidence="2 4">
    <name>unnamed3</name>
</geneLocation>
<dbReference type="Proteomes" id="UP000501107">
    <property type="component" value="Plasmid unnamed3"/>
</dbReference>
<accession>A0A0B5NIU1</accession>
<dbReference type="EMBL" id="CP009334">
    <property type="protein sequence ID" value="AJG73891.1"/>
    <property type="molecule type" value="Genomic_DNA"/>
</dbReference>
<dbReference type="Proteomes" id="UP000031876">
    <property type="component" value="Plasmid 2"/>
</dbReference>
<proteinExistence type="predicted"/>
<name>A0A0B5NIU1_BACTU</name>
<reference evidence="1 3" key="1">
    <citation type="journal article" date="2015" name="Genome Announc.">
        <title>Complete genome sequences for 35 biothreat assay-relevant bacillus species.</title>
        <authorList>
            <person name="Johnson S.L."/>
            <person name="Daligault H.E."/>
            <person name="Davenport K.W."/>
            <person name="Jaissle J."/>
            <person name="Frey K.G."/>
            <person name="Ladner J.T."/>
            <person name="Broomall S.M."/>
            <person name="Bishop-Lilly K.A."/>
            <person name="Bruce D.C."/>
            <person name="Gibbons H.S."/>
            <person name="Coyne S.R."/>
            <person name="Lo C.C."/>
            <person name="Meincke L."/>
            <person name="Munk A.C."/>
            <person name="Koroleva G.I."/>
            <person name="Rosenzweig C.N."/>
            <person name="Palacios G.F."/>
            <person name="Redden C.L."/>
            <person name="Minogue T.D."/>
            <person name="Chain P.S."/>
        </authorList>
    </citation>
    <scope>NUCLEOTIDE SEQUENCE [LARGE SCALE GENOMIC DNA]</scope>
    <source>
        <strain evidence="1 3">HD1011</strain>
        <plasmid evidence="1 3">2</plasmid>
    </source>
</reference>
<reference evidence="2 4" key="2">
    <citation type="submission" date="2020-05" db="EMBL/GenBank/DDBJ databases">
        <title>FDA dAtabase for Regulatory Grade micrObial Sequences (FDA-ARGOS): Supporting development and validation of Infectious Disease Dx tests.</title>
        <authorList>
            <person name="Nelson B."/>
            <person name="Plummer A."/>
            <person name="Tallon L."/>
            <person name="Sadzewicz L."/>
            <person name="Zhao X."/>
            <person name="Vavikolanu K."/>
            <person name="Mehta A."/>
            <person name="Aluvathingal J."/>
            <person name="Nadendla S."/>
            <person name="Myers T."/>
            <person name="Yan Y."/>
            <person name="Sichtig H."/>
        </authorList>
    </citation>
    <scope>NUCLEOTIDE SEQUENCE [LARGE SCALE GENOMIC DNA]</scope>
    <source>
        <strain evidence="2 4">FDAARGOS_795</strain>
        <plasmid evidence="2 4">unnamed3</plasmid>
    </source>
</reference>
<evidence type="ECO:0000313" key="4">
    <source>
        <dbReference type="Proteomes" id="UP000501107"/>
    </source>
</evidence>
<evidence type="ECO:0000313" key="2">
    <source>
        <dbReference type="EMBL" id="QKH22848.1"/>
    </source>
</evidence>
<protein>
    <submittedName>
        <fullName evidence="2">Uncharacterized protein</fullName>
    </submittedName>
</protein>
<dbReference type="KEGG" id="btw:BF38_5695"/>
<keyword evidence="2" id="KW-0614">Plasmid</keyword>
<sequence>MNKEIILQNLLKTKEKLEIIEGRTDDGAISVMANEGLDYIESAMEELNNE</sequence>